<keyword evidence="2" id="KW-0238">DNA-binding</keyword>
<keyword evidence="3" id="KW-0804">Transcription</keyword>
<sequence length="113" mass="12855">MSLPEQVAQRIRDLRMSKHISQEQLANMAGMDASMLARIENGRRPNIKLATLERIVKALGVNYHEFFTIEDDENPQMHLAASVVLLNNPKLVQSLQNIVDLALDDFRDAEDKQ</sequence>
<feature type="domain" description="HTH cro/C1-type" evidence="4">
    <location>
        <begin position="11"/>
        <end position="66"/>
    </location>
</feature>
<evidence type="ECO:0000259" key="4">
    <source>
        <dbReference type="PROSITE" id="PS50943"/>
    </source>
</evidence>
<protein>
    <submittedName>
        <fullName evidence="5">Helix-turn-helix transcriptional regulator</fullName>
    </submittedName>
</protein>
<reference evidence="5 6" key="1">
    <citation type="submission" date="2023-03" db="EMBL/GenBank/DDBJ databases">
        <authorList>
            <person name="Ruckert-Reed C."/>
        </authorList>
    </citation>
    <scope>NUCLEOTIDE SEQUENCE [LARGE SCALE GENOMIC DNA]</scope>
    <source>
        <strain evidence="5 6">DSM 115425</strain>
    </source>
</reference>
<dbReference type="SMART" id="SM00530">
    <property type="entry name" value="HTH_XRE"/>
    <property type="match status" value="1"/>
</dbReference>
<dbReference type="PANTHER" id="PTHR46797">
    <property type="entry name" value="HTH-TYPE TRANSCRIPTIONAL REGULATOR"/>
    <property type="match status" value="1"/>
</dbReference>
<dbReference type="PANTHER" id="PTHR46797:SF23">
    <property type="entry name" value="HTH-TYPE TRANSCRIPTIONAL REGULATOR SUTR"/>
    <property type="match status" value="1"/>
</dbReference>
<dbReference type="InterPro" id="IPR010982">
    <property type="entry name" value="Lambda_DNA-bd_dom_sf"/>
</dbReference>
<accession>A0ABY8DP61</accession>
<keyword evidence="1" id="KW-0805">Transcription regulation</keyword>
<name>A0ABY8DP61_9LACO</name>
<gene>
    <name evidence="5" type="ORF">LHUE1_002316</name>
</gene>
<dbReference type="CDD" id="cd00093">
    <property type="entry name" value="HTH_XRE"/>
    <property type="match status" value="1"/>
</dbReference>
<dbReference type="EMBL" id="CP120687">
    <property type="protein sequence ID" value="WFB38773.1"/>
    <property type="molecule type" value="Genomic_DNA"/>
</dbReference>
<dbReference type="Proteomes" id="UP001220228">
    <property type="component" value="Chromosome"/>
</dbReference>
<dbReference type="Pfam" id="PF01381">
    <property type="entry name" value="HTH_3"/>
    <property type="match status" value="1"/>
</dbReference>
<proteinExistence type="predicted"/>
<keyword evidence="6" id="KW-1185">Reference proteome</keyword>
<evidence type="ECO:0000313" key="6">
    <source>
        <dbReference type="Proteomes" id="UP001220228"/>
    </source>
</evidence>
<organism evidence="5 6">
    <name type="scientific">Lacticaseibacillus huelsenbergensis</name>
    <dbReference type="NCBI Taxonomy" id="3035291"/>
    <lineage>
        <taxon>Bacteria</taxon>
        <taxon>Bacillati</taxon>
        <taxon>Bacillota</taxon>
        <taxon>Bacilli</taxon>
        <taxon>Lactobacillales</taxon>
        <taxon>Lactobacillaceae</taxon>
        <taxon>Lacticaseibacillus</taxon>
    </lineage>
</organism>
<evidence type="ECO:0000256" key="3">
    <source>
        <dbReference type="ARBA" id="ARBA00023163"/>
    </source>
</evidence>
<dbReference type="SUPFAM" id="SSF47413">
    <property type="entry name" value="lambda repressor-like DNA-binding domains"/>
    <property type="match status" value="1"/>
</dbReference>
<dbReference type="InterPro" id="IPR050807">
    <property type="entry name" value="TransReg_Diox_bact_type"/>
</dbReference>
<evidence type="ECO:0000256" key="2">
    <source>
        <dbReference type="ARBA" id="ARBA00023125"/>
    </source>
</evidence>
<evidence type="ECO:0000256" key="1">
    <source>
        <dbReference type="ARBA" id="ARBA00023015"/>
    </source>
</evidence>
<dbReference type="PROSITE" id="PS50943">
    <property type="entry name" value="HTH_CROC1"/>
    <property type="match status" value="1"/>
</dbReference>
<dbReference type="Gene3D" id="1.10.260.40">
    <property type="entry name" value="lambda repressor-like DNA-binding domains"/>
    <property type="match status" value="1"/>
</dbReference>
<dbReference type="RefSeq" id="WP_049169436.1">
    <property type="nucleotide sequence ID" value="NZ_CP120687.1"/>
</dbReference>
<dbReference type="InterPro" id="IPR001387">
    <property type="entry name" value="Cro/C1-type_HTH"/>
</dbReference>
<evidence type="ECO:0000313" key="5">
    <source>
        <dbReference type="EMBL" id="WFB38773.1"/>
    </source>
</evidence>